<dbReference type="PANTHER" id="PTHR30173">
    <property type="entry name" value="SIGMA 19 FACTOR"/>
    <property type="match status" value="1"/>
</dbReference>
<keyword evidence="5" id="KW-1185">Reference proteome</keyword>
<dbReference type="PANTHER" id="PTHR30173:SF43">
    <property type="entry name" value="ECF RNA POLYMERASE SIGMA FACTOR SIGI-RELATED"/>
    <property type="match status" value="1"/>
</dbReference>
<protein>
    <submittedName>
        <fullName evidence="4">Sigma-70 family RNA polymerase sigma factor</fullName>
    </submittedName>
</protein>
<evidence type="ECO:0000259" key="3">
    <source>
        <dbReference type="Pfam" id="PF08281"/>
    </source>
</evidence>
<evidence type="ECO:0000313" key="5">
    <source>
        <dbReference type="Proteomes" id="UP000680714"/>
    </source>
</evidence>
<dbReference type="InterPro" id="IPR036388">
    <property type="entry name" value="WH-like_DNA-bd_sf"/>
</dbReference>
<dbReference type="InterPro" id="IPR013249">
    <property type="entry name" value="RNA_pol_sigma70_r4_t2"/>
</dbReference>
<evidence type="ECO:0000259" key="2">
    <source>
        <dbReference type="Pfam" id="PF04542"/>
    </source>
</evidence>
<reference evidence="4 5" key="1">
    <citation type="submission" date="2021-04" db="EMBL/GenBank/DDBJ databases">
        <title>Magnetospirillum sulfuroxidans sp. nov., a facultative chemolithoautotrophic sulfur-oxidizing alphaproteobacterium isolated from freshwater sediment and proposals for Paramagetospirillum gen. nov., and Magnetospirillaceae fam. nov.</title>
        <authorList>
            <person name="Koziaeva V."/>
            <person name="Geelhoed J.S."/>
            <person name="Sorokin D.Y."/>
            <person name="Grouzdev D.S."/>
        </authorList>
    </citation>
    <scope>NUCLEOTIDE SEQUENCE [LARGE SCALE GENOMIC DNA]</scope>
    <source>
        <strain evidence="4 5">J10</strain>
    </source>
</reference>
<dbReference type="InterPro" id="IPR032710">
    <property type="entry name" value="NTF2-like_dom_sf"/>
</dbReference>
<dbReference type="SUPFAM" id="SSF54427">
    <property type="entry name" value="NTF2-like"/>
    <property type="match status" value="1"/>
</dbReference>
<dbReference type="RefSeq" id="WP_211551307.1">
    <property type="nucleotide sequence ID" value="NZ_JAGTUF010000024.1"/>
</dbReference>
<dbReference type="SUPFAM" id="SSF88659">
    <property type="entry name" value="Sigma3 and sigma4 domains of RNA polymerase sigma factors"/>
    <property type="match status" value="1"/>
</dbReference>
<name>A0ABS5IGE9_9PROT</name>
<dbReference type="Pfam" id="PF04542">
    <property type="entry name" value="Sigma70_r2"/>
    <property type="match status" value="1"/>
</dbReference>
<evidence type="ECO:0000313" key="4">
    <source>
        <dbReference type="EMBL" id="MBR9973514.1"/>
    </source>
</evidence>
<dbReference type="Proteomes" id="UP000680714">
    <property type="component" value="Unassembled WGS sequence"/>
</dbReference>
<feature type="domain" description="RNA polymerase sigma factor 70 region 4 type 2" evidence="3">
    <location>
        <begin position="101"/>
        <end position="148"/>
    </location>
</feature>
<dbReference type="InterPro" id="IPR013324">
    <property type="entry name" value="RNA_pol_sigma_r3/r4-like"/>
</dbReference>
<accession>A0ABS5IGE9</accession>
<proteinExistence type="predicted"/>
<dbReference type="Pfam" id="PF08281">
    <property type="entry name" value="Sigma70_r4_2"/>
    <property type="match status" value="1"/>
</dbReference>
<dbReference type="Gene3D" id="1.10.1740.10">
    <property type="match status" value="1"/>
</dbReference>
<dbReference type="InterPro" id="IPR007627">
    <property type="entry name" value="RNA_pol_sigma70_r2"/>
</dbReference>
<evidence type="ECO:0000256" key="1">
    <source>
        <dbReference type="ARBA" id="ARBA00011344"/>
    </source>
</evidence>
<comment type="caution">
    <text evidence="4">The sequence shown here is derived from an EMBL/GenBank/DDBJ whole genome shotgun (WGS) entry which is preliminary data.</text>
</comment>
<dbReference type="InterPro" id="IPR052704">
    <property type="entry name" value="ECF_Sigma-70_Domain"/>
</dbReference>
<dbReference type="SUPFAM" id="SSF88946">
    <property type="entry name" value="Sigma2 domain of RNA polymerase sigma factors"/>
    <property type="match status" value="1"/>
</dbReference>
<dbReference type="InterPro" id="IPR013325">
    <property type="entry name" value="RNA_pol_sigma_r2"/>
</dbReference>
<gene>
    <name evidence="4" type="ORF">KEC16_17440</name>
</gene>
<dbReference type="EMBL" id="JAGTUF010000024">
    <property type="protein sequence ID" value="MBR9973514.1"/>
    <property type="molecule type" value="Genomic_DNA"/>
</dbReference>
<sequence>MRTEPALADFLGQRPRLRLLAYRLLGSASEADDVVQDAWLKWCRVADGVDDPAAFLTTQVTRLALDRLRTARRRAALGAQWLPEPWVEPVAADEFDLSTGLLLLLERLTPDQRAVYVLREAMDLDFAEIATIVEKNVATCRQIMSRARVGLKGEPRFAWDAEQTATVVRRFAAACDQRDYTALVALLGGEARLISYAGKNGKAALNPILGPDRISRFLLGVRRKFLPADFRLRQITVNGLPGLSGESDGQVRWMLSFGVADDRIHRIYLQADPDLLSGAGAQTTSR</sequence>
<organism evidence="4 5">
    <name type="scientific">Magnetospirillum sulfuroxidans</name>
    <dbReference type="NCBI Taxonomy" id="611300"/>
    <lineage>
        <taxon>Bacteria</taxon>
        <taxon>Pseudomonadati</taxon>
        <taxon>Pseudomonadota</taxon>
        <taxon>Alphaproteobacteria</taxon>
        <taxon>Rhodospirillales</taxon>
        <taxon>Rhodospirillaceae</taxon>
        <taxon>Magnetospirillum</taxon>
    </lineage>
</organism>
<feature type="domain" description="RNA polymerase sigma-70 region 2" evidence="2">
    <location>
        <begin position="14"/>
        <end position="74"/>
    </location>
</feature>
<dbReference type="Gene3D" id="1.10.10.10">
    <property type="entry name" value="Winged helix-like DNA-binding domain superfamily/Winged helix DNA-binding domain"/>
    <property type="match status" value="1"/>
</dbReference>
<dbReference type="InterPro" id="IPR014284">
    <property type="entry name" value="RNA_pol_sigma-70_dom"/>
</dbReference>
<dbReference type="NCBIfam" id="TIGR02937">
    <property type="entry name" value="sigma70-ECF"/>
    <property type="match status" value="1"/>
</dbReference>
<comment type="subunit">
    <text evidence="1">Interacts transiently with the RNA polymerase catalytic core formed by RpoA, RpoB, RpoC and RpoZ (2 alpha, 1 beta, 1 beta' and 1 omega subunit) to form the RNA polymerase holoenzyme that can initiate transcription.</text>
</comment>